<dbReference type="NCBIfam" id="TIGR04183">
    <property type="entry name" value="Por_Secre_tail"/>
    <property type="match status" value="1"/>
</dbReference>
<dbReference type="Pfam" id="PF03358">
    <property type="entry name" value="FMN_red"/>
    <property type="match status" value="1"/>
</dbReference>
<dbReference type="GO" id="GO:0010181">
    <property type="term" value="F:FMN binding"/>
    <property type="evidence" value="ECO:0007669"/>
    <property type="project" value="InterPro"/>
</dbReference>
<gene>
    <name evidence="2" type="ORF">MNBD_IGNAVI01-1209</name>
</gene>
<dbReference type="InterPro" id="IPR025965">
    <property type="entry name" value="FlgD/Vpr_Ig-like"/>
</dbReference>
<dbReference type="Gene3D" id="3.40.50.360">
    <property type="match status" value="1"/>
</dbReference>
<dbReference type="GO" id="GO:0016020">
    <property type="term" value="C:membrane"/>
    <property type="evidence" value="ECO:0007669"/>
    <property type="project" value="TreeGrafter"/>
</dbReference>
<dbReference type="AlphaFoldDB" id="A0A3B1CTH9"/>
<dbReference type="InterPro" id="IPR029039">
    <property type="entry name" value="Flavoprotein-like_sf"/>
</dbReference>
<proteinExistence type="predicted"/>
<evidence type="ECO:0000313" key="2">
    <source>
        <dbReference type="EMBL" id="VAX22405.1"/>
    </source>
</evidence>
<reference evidence="2" key="1">
    <citation type="submission" date="2018-06" db="EMBL/GenBank/DDBJ databases">
        <authorList>
            <person name="Zhirakovskaya E."/>
        </authorList>
    </citation>
    <scope>NUCLEOTIDE SEQUENCE</scope>
</reference>
<dbReference type="PANTHER" id="PTHR30546:SF23">
    <property type="entry name" value="FLAVOPROTEIN-LIKE PROTEIN YCP4-RELATED"/>
    <property type="match status" value="1"/>
</dbReference>
<evidence type="ECO:0000259" key="1">
    <source>
        <dbReference type="PROSITE" id="PS50902"/>
    </source>
</evidence>
<dbReference type="PANTHER" id="PTHR30546">
    <property type="entry name" value="FLAVODOXIN-RELATED PROTEIN WRBA-RELATED"/>
    <property type="match status" value="1"/>
</dbReference>
<dbReference type="PROSITE" id="PS00201">
    <property type="entry name" value="FLAVODOXIN"/>
    <property type="match status" value="1"/>
</dbReference>
<accession>A0A3B1CTH9</accession>
<dbReference type="InterPro" id="IPR001226">
    <property type="entry name" value="Flavodoxin_CS"/>
</dbReference>
<name>A0A3B1CTH9_9ZZZZ</name>
<dbReference type="Gene3D" id="2.60.40.4070">
    <property type="match status" value="1"/>
</dbReference>
<dbReference type="PROSITE" id="PS50902">
    <property type="entry name" value="FLAVODOXIN_LIKE"/>
    <property type="match status" value="1"/>
</dbReference>
<organism evidence="2">
    <name type="scientific">hydrothermal vent metagenome</name>
    <dbReference type="NCBI Taxonomy" id="652676"/>
    <lineage>
        <taxon>unclassified sequences</taxon>
        <taxon>metagenomes</taxon>
        <taxon>ecological metagenomes</taxon>
    </lineage>
</organism>
<dbReference type="EMBL" id="UOGD01000225">
    <property type="protein sequence ID" value="VAX22405.1"/>
    <property type="molecule type" value="Genomic_DNA"/>
</dbReference>
<dbReference type="GO" id="GO:0009055">
    <property type="term" value="F:electron transfer activity"/>
    <property type="evidence" value="ECO:0007669"/>
    <property type="project" value="InterPro"/>
</dbReference>
<sequence length="300" mass="32596">MKRVNYLLHILIIFMGVLILNSIVSAQQNINILIVYYSSTGTTKKMAYGVKEGVERDSNATATLKKVNEVTSKILDAADGIILGSPTYWGNISNPMKEFLDNTGFLGDKVGGAFSTGAMKTGGKEHVVVSLLLALLMKGAIIVGPVYDFGAFQSGAFGASAMTGPPDNGVSESELEDARKLGERVAIIAGQMKSGTTVNVKPNPKQSPKGFGLQQNFPNPFNPETKINYELPSKSNVLLKVYNELGEEVRTLVDKEQLAGRYQAQWDGRDNNYRQAATGVYFYRLSVEGASQAKKMILLR</sequence>
<protein>
    <recommendedName>
        <fullName evidence="1">Flavodoxin-like domain-containing protein</fullName>
    </recommendedName>
</protein>
<dbReference type="GO" id="GO:0003955">
    <property type="term" value="F:NAD(P)H dehydrogenase (quinone) activity"/>
    <property type="evidence" value="ECO:0007669"/>
    <property type="project" value="TreeGrafter"/>
</dbReference>
<dbReference type="Pfam" id="PF13860">
    <property type="entry name" value="FlgD_ig"/>
    <property type="match status" value="1"/>
</dbReference>
<feature type="domain" description="Flavodoxin-like" evidence="1">
    <location>
        <begin position="32"/>
        <end position="186"/>
    </location>
</feature>
<dbReference type="SUPFAM" id="SSF52218">
    <property type="entry name" value="Flavoproteins"/>
    <property type="match status" value="1"/>
</dbReference>
<dbReference type="InterPro" id="IPR005025">
    <property type="entry name" value="FMN_Rdtase-like_dom"/>
</dbReference>
<dbReference type="InterPro" id="IPR008254">
    <property type="entry name" value="Flavodoxin/NO_synth"/>
</dbReference>
<dbReference type="InterPro" id="IPR026444">
    <property type="entry name" value="Secre_tail"/>
</dbReference>